<evidence type="ECO:0000313" key="2">
    <source>
        <dbReference type="EMBL" id="MBT9317894.1"/>
    </source>
</evidence>
<dbReference type="AlphaFoldDB" id="A0A947DLC2"/>
<feature type="region of interest" description="Disordered" evidence="1">
    <location>
        <begin position="34"/>
        <end position="141"/>
    </location>
</feature>
<name>A0A947DLC2_9CYAN</name>
<dbReference type="Pfam" id="PF06051">
    <property type="entry name" value="DUF928"/>
    <property type="match status" value="1"/>
</dbReference>
<dbReference type="RefSeq" id="WP_246564834.1">
    <property type="nucleotide sequence ID" value="NZ_JADOES010000064.1"/>
</dbReference>
<organism evidence="2 3">
    <name type="scientific">Leptothoe spongobia TAU-MAC 1115</name>
    <dbReference type="NCBI Taxonomy" id="1967444"/>
    <lineage>
        <taxon>Bacteria</taxon>
        <taxon>Bacillati</taxon>
        <taxon>Cyanobacteriota</taxon>
        <taxon>Cyanophyceae</taxon>
        <taxon>Nodosilineales</taxon>
        <taxon>Cymatolegaceae</taxon>
        <taxon>Leptothoe</taxon>
        <taxon>Leptothoe spongobia</taxon>
    </lineage>
</organism>
<feature type="compositionally biased region" description="Polar residues" evidence="1">
    <location>
        <begin position="129"/>
        <end position="141"/>
    </location>
</feature>
<keyword evidence="3" id="KW-1185">Reference proteome</keyword>
<gene>
    <name evidence="2" type="ORF">IXB50_20965</name>
</gene>
<dbReference type="InterPro" id="IPR010328">
    <property type="entry name" value="DUF928"/>
</dbReference>
<protein>
    <submittedName>
        <fullName evidence="2">DUF928 domain-containing protein</fullName>
    </submittedName>
</protein>
<sequence>MKRKWFTSIWGAVILVIGTAWTQFGMAHAISFTPSPNNSAPRQATGGASRGSFFVPSSDRSAPRQATGGASRSGLFVPPSDSSAPRQATGGGTRGGFFTPPPDTSAPHSAAGGASRGSFFTPPKDYVAPQQTAGAASRTNTYGSYTDENGGAAQMMALMPESFYGTTLSAHPRILVYLPASSAQEAIFTLKNEDRNLVYQMSVPVSGEGGVIAVQLPGDSPELVVGQNYQWYFALKLNGVINTTSPFVDGWIQRIDPNDELAHTLEQGSTLENIAALGSQGIWYDTVAKLATLHTTQPDETIVGHWKELLESVGLMEISTAPITVN</sequence>
<dbReference type="Proteomes" id="UP000717364">
    <property type="component" value="Unassembled WGS sequence"/>
</dbReference>
<dbReference type="EMBL" id="JADOES010000064">
    <property type="protein sequence ID" value="MBT9317894.1"/>
    <property type="molecule type" value="Genomic_DNA"/>
</dbReference>
<proteinExistence type="predicted"/>
<reference evidence="2" key="1">
    <citation type="submission" date="2020-11" db="EMBL/GenBank/DDBJ databases">
        <authorList>
            <person name="Konstantinou D."/>
            <person name="Gkelis S."/>
            <person name="Popin R."/>
            <person name="Fewer D."/>
            <person name="Sivonen K."/>
        </authorList>
    </citation>
    <scope>NUCLEOTIDE SEQUENCE</scope>
    <source>
        <strain evidence="2">TAU-MAC 1115</strain>
    </source>
</reference>
<evidence type="ECO:0000313" key="3">
    <source>
        <dbReference type="Proteomes" id="UP000717364"/>
    </source>
</evidence>
<evidence type="ECO:0000256" key="1">
    <source>
        <dbReference type="SAM" id="MobiDB-lite"/>
    </source>
</evidence>
<comment type="caution">
    <text evidence="2">The sequence shown here is derived from an EMBL/GenBank/DDBJ whole genome shotgun (WGS) entry which is preliminary data.</text>
</comment>
<reference evidence="2" key="2">
    <citation type="journal article" date="2021" name="Mar. Drugs">
        <title>Genome Reduction and Secondary Metabolism of the Marine Sponge-Associated Cyanobacterium Leptothoe.</title>
        <authorList>
            <person name="Konstantinou D."/>
            <person name="Popin R.V."/>
            <person name="Fewer D.P."/>
            <person name="Sivonen K."/>
            <person name="Gkelis S."/>
        </authorList>
    </citation>
    <scope>NUCLEOTIDE SEQUENCE</scope>
    <source>
        <strain evidence="2">TAU-MAC 1115</strain>
    </source>
</reference>
<accession>A0A947DLC2</accession>